<sequence>MSGVAEAFVKLTLSCPVQVEPLELLVRLTVYDGVAGVRTESARAADGADGAVGDAAWAAPSGVSAVAAEATSASKAFFKENSW</sequence>
<evidence type="ECO:0000313" key="2">
    <source>
        <dbReference type="Proteomes" id="UP001501822"/>
    </source>
</evidence>
<comment type="caution">
    <text evidence="1">The sequence shown here is derived from an EMBL/GenBank/DDBJ whole genome shotgun (WGS) entry which is preliminary data.</text>
</comment>
<evidence type="ECO:0000313" key="1">
    <source>
        <dbReference type="EMBL" id="GAA0336985.1"/>
    </source>
</evidence>
<name>A0ABP3G5S3_9ACTN</name>
<gene>
    <name evidence="1" type="ORF">GCM10010151_28340</name>
</gene>
<keyword evidence="2" id="KW-1185">Reference proteome</keyword>
<dbReference type="EMBL" id="BAAABM010000017">
    <property type="protein sequence ID" value="GAA0336985.1"/>
    <property type="molecule type" value="Genomic_DNA"/>
</dbReference>
<reference evidence="2" key="1">
    <citation type="journal article" date="2019" name="Int. J. Syst. Evol. Microbiol.">
        <title>The Global Catalogue of Microorganisms (GCM) 10K type strain sequencing project: providing services to taxonomists for standard genome sequencing and annotation.</title>
        <authorList>
            <consortium name="The Broad Institute Genomics Platform"/>
            <consortium name="The Broad Institute Genome Sequencing Center for Infectious Disease"/>
            <person name="Wu L."/>
            <person name="Ma J."/>
        </authorList>
    </citation>
    <scope>NUCLEOTIDE SEQUENCE [LARGE SCALE GENOMIC DNA]</scope>
    <source>
        <strain evidence="2">JCM 3146</strain>
    </source>
</reference>
<accession>A0ABP3G5S3</accession>
<organism evidence="1 2">
    <name type="scientific">Actinoallomurus spadix</name>
    <dbReference type="NCBI Taxonomy" id="79912"/>
    <lineage>
        <taxon>Bacteria</taxon>
        <taxon>Bacillati</taxon>
        <taxon>Actinomycetota</taxon>
        <taxon>Actinomycetes</taxon>
        <taxon>Streptosporangiales</taxon>
        <taxon>Thermomonosporaceae</taxon>
        <taxon>Actinoallomurus</taxon>
    </lineage>
</organism>
<dbReference type="Proteomes" id="UP001501822">
    <property type="component" value="Unassembled WGS sequence"/>
</dbReference>
<proteinExistence type="predicted"/>
<protein>
    <submittedName>
        <fullName evidence="1">Uncharacterized protein</fullName>
    </submittedName>
</protein>